<reference evidence="5 6" key="1">
    <citation type="journal article" date="2007" name="Int. J. Syst. Evol. Microbiol.">
        <title>Natronorubrum sulfidifaciens sp. nov., an extremely haloalkaliphilic archaeon isolated from Aiding salt lake in Xin-Jiang, China.</title>
        <authorList>
            <person name="Cui H.L."/>
            <person name="Tohty D."/>
            <person name="Liu H.C."/>
            <person name="Liu S.J."/>
            <person name="Oren A."/>
            <person name="Zhou P.J."/>
        </authorList>
    </citation>
    <scope>NUCLEOTIDE SEQUENCE [LARGE SCALE GENOMIC DNA]</scope>
    <source>
        <strain evidence="5 6">7-3</strain>
        <plasmid evidence="5">unnamed2</plasmid>
    </source>
</reference>
<dbReference type="GeneID" id="42303394"/>
<dbReference type="AlphaFoldDB" id="A0A5P9P9N2"/>
<keyword evidence="6" id="KW-1185">Reference proteome</keyword>
<feature type="domain" description="Fe/B12 periplasmic-binding" evidence="4">
    <location>
        <begin position="68"/>
        <end position="368"/>
    </location>
</feature>
<dbReference type="SUPFAM" id="SSF53807">
    <property type="entry name" value="Helical backbone' metal receptor"/>
    <property type="match status" value="1"/>
</dbReference>
<dbReference type="Gene3D" id="3.40.50.1980">
    <property type="entry name" value="Nitrogenase molybdenum iron protein domain"/>
    <property type="match status" value="2"/>
</dbReference>
<evidence type="ECO:0000313" key="5">
    <source>
        <dbReference type="EMBL" id="QFU84828.1"/>
    </source>
</evidence>
<dbReference type="OrthoDB" id="304381at2157"/>
<protein>
    <submittedName>
        <fullName evidence="5">ABC transporter substrate-binding protein</fullName>
    </submittedName>
</protein>
<dbReference type="KEGG" id="nas:GCU68_20255"/>
<dbReference type="PROSITE" id="PS51257">
    <property type="entry name" value="PROKAR_LIPOPROTEIN"/>
    <property type="match status" value="1"/>
</dbReference>
<keyword evidence="2" id="KW-0813">Transport</keyword>
<name>A0A5P9P9N2_9EURY</name>
<evidence type="ECO:0000313" key="6">
    <source>
        <dbReference type="Proteomes" id="UP000326170"/>
    </source>
</evidence>
<dbReference type="PANTHER" id="PTHR30532:SF1">
    <property type="entry name" value="IRON(3+)-HYDROXAMATE-BINDING PROTEIN FHUD"/>
    <property type="match status" value="1"/>
</dbReference>
<comment type="subcellular location">
    <subcellularLocation>
        <location evidence="1">Cell envelope</location>
    </subcellularLocation>
</comment>
<evidence type="ECO:0000256" key="3">
    <source>
        <dbReference type="ARBA" id="ARBA00022729"/>
    </source>
</evidence>
<gene>
    <name evidence="5" type="ORF">GCU68_20255</name>
</gene>
<geneLocation type="plasmid" evidence="5 6">
    <name>unnamed2</name>
</geneLocation>
<keyword evidence="5" id="KW-0614">Plasmid</keyword>
<dbReference type="CDD" id="cd00636">
    <property type="entry name" value="TroA-like"/>
    <property type="match status" value="1"/>
</dbReference>
<dbReference type="InterPro" id="IPR006311">
    <property type="entry name" value="TAT_signal"/>
</dbReference>
<evidence type="ECO:0000256" key="1">
    <source>
        <dbReference type="ARBA" id="ARBA00004196"/>
    </source>
</evidence>
<dbReference type="InterPro" id="IPR051313">
    <property type="entry name" value="Bact_iron-sidero_bind"/>
</dbReference>
<evidence type="ECO:0000259" key="4">
    <source>
        <dbReference type="PROSITE" id="PS50983"/>
    </source>
</evidence>
<proteinExistence type="predicted"/>
<accession>A0A5P9P9N2</accession>
<dbReference type="PROSITE" id="PS51318">
    <property type="entry name" value="TAT"/>
    <property type="match status" value="1"/>
</dbReference>
<evidence type="ECO:0000256" key="2">
    <source>
        <dbReference type="ARBA" id="ARBA00022448"/>
    </source>
</evidence>
<dbReference type="InterPro" id="IPR002491">
    <property type="entry name" value="ABC_transptr_periplasmic_BD"/>
</dbReference>
<dbReference type="PROSITE" id="PS50983">
    <property type="entry name" value="FE_B12_PBP"/>
    <property type="match status" value="1"/>
</dbReference>
<dbReference type="EMBL" id="CP045490">
    <property type="protein sequence ID" value="QFU84828.1"/>
    <property type="molecule type" value="Genomic_DNA"/>
</dbReference>
<dbReference type="PANTHER" id="PTHR30532">
    <property type="entry name" value="IRON III DICITRATE-BINDING PERIPLASMIC PROTEIN"/>
    <property type="match status" value="1"/>
</dbReference>
<dbReference type="RefSeq" id="WP_152944387.1">
    <property type="nucleotide sequence ID" value="NZ_CP045490.1"/>
</dbReference>
<dbReference type="Proteomes" id="UP000326170">
    <property type="component" value="Plasmid unnamed2"/>
</dbReference>
<keyword evidence="3" id="KW-0732">Signal</keyword>
<organism evidence="5 6">
    <name type="scientific">Natronorubrum aibiense</name>
    <dbReference type="NCBI Taxonomy" id="348826"/>
    <lineage>
        <taxon>Archaea</taxon>
        <taxon>Methanobacteriati</taxon>
        <taxon>Methanobacteriota</taxon>
        <taxon>Stenosarchaea group</taxon>
        <taxon>Halobacteria</taxon>
        <taxon>Halobacteriales</taxon>
        <taxon>Natrialbaceae</taxon>
        <taxon>Natronorubrum</taxon>
    </lineage>
</organism>
<dbReference type="Pfam" id="PF01497">
    <property type="entry name" value="Peripla_BP_2"/>
    <property type="match status" value="1"/>
</dbReference>
<sequence>MPSEESRHEVSTRRDTLKYGGILAASLALAGCSDLAGQNETTAPSATESYSVELSPVGEVTFDEIPSNVMAYSPHYADMLVALGHDDALNSLGFPDGYGQTLSYFFEPFDGVDFDVNGLTELFSNGSFDKEVLYELDSDVHLMDPAWASTFDGWDKTDTDEIRDNVGPWFGNRYSRQHASPTEKWADGYRYYTIWELTEKVAAVFQEEDRFEALQAEYEDLYATIRANLPPENERPTVGLVTYYDDTFHPYRISGPGFGKAHTRPLGARDAFANSDRTYAENYEAGYDFEGMFEIDPDVILHNFAVTPFYDWEAVVDAIENDPLGQELTAIRNDRFYASGQSFQGPLQTLLQLEMTAKQVYPEQFGEWPRYETGDSYPEFDDDEQLFDHERVANIVSGEF</sequence>